<comment type="caution">
    <text evidence="1">The sequence shown here is derived from an EMBL/GenBank/DDBJ whole genome shotgun (WGS) entry which is preliminary data.</text>
</comment>
<dbReference type="Proteomes" id="UP000878956">
    <property type="component" value="Unassembled WGS sequence"/>
</dbReference>
<reference evidence="1" key="2">
    <citation type="submission" date="2021-06" db="EMBL/GenBank/DDBJ databases">
        <authorList>
            <consortium name="NCBI Pathogen Detection Project"/>
        </authorList>
    </citation>
    <scope>NUCLEOTIDE SEQUENCE</scope>
    <source>
        <strain evidence="1">HN1000</strain>
    </source>
</reference>
<protein>
    <submittedName>
        <fullName evidence="1">Uncharacterized protein</fullName>
    </submittedName>
</protein>
<evidence type="ECO:0000313" key="2">
    <source>
        <dbReference type="Proteomes" id="UP000878956"/>
    </source>
</evidence>
<sequence>MYNKYMFDELKANARISKSKLKEIISVFKKKIDVIKINDNGLSKLEKELGLTKNNYTKIISSNKSLIKQYLLYHFLPFANDCFVRKNISYQDIAKLCNISIVTARNNQKTLSYLGLAYFTPSSNYGRFDIVIADEYKNHYKKEKGGSGYITLTLNHLVHLINLKNVNELKLELKKLLWIDACKAKGKKIRFSKDKLVDVLPLYIKKSDKFIFDILSSKNTKFKMVGDSLETKNYESKSEFNKKFVFKVSEKIRNLFEQNNYSYSYNHSKLLLQNNPSNEDLRKLEGEKALIINDLACLSLEFGVRKVYLGLDHMFKNTIYNEDININKIKNPAGFLRNFIEKKLITFGSLY</sequence>
<accession>A0AAN6A7N0</accession>
<dbReference type="AlphaFoldDB" id="A0AAN6A7N0"/>
<dbReference type="EMBL" id="DAEPXK010000064">
    <property type="protein sequence ID" value="HBH1544188.1"/>
    <property type="molecule type" value="Genomic_DNA"/>
</dbReference>
<proteinExistence type="predicted"/>
<reference evidence="1" key="1">
    <citation type="journal article" date="2018" name="Genome Biol.">
        <title>SKESA: strategic k-mer extension for scrupulous assemblies.</title>
        <authorList>
            <person name="Souvorov A."/>
            <person name="Agarwala R."/>
            <person name="Lipman D.J."/>
        </authorList>
    </citation>
    <scope>NUCLEOTIDE SEQUENCE</scope>
    <source>
        <strain evidence="1">HN1000</strain>
    </source>
</reference>
<dbReference type="RefSeq" id="WP_022619566.1">
    <property type="nucleotide sequence ID" value="NZ_JAMOJX010000002.1"/>
</dbReference>
<evidence type="ECO:0000313" key="1">
    <source>
        <dbReference type="EMBL" id="HBH1544188.1"/>
    </source>
</evidence>
<organism evidence="1 2">
    <name type="scientific">Clostridioides difficile</name>
    <name type="common">Peptoclostridium difficile</name>
    <dbReference type="NCBI Taxonomy" id="1496"/>
    <lineage>
        <taxon>Bacteria</taxon>
        <taxon>Bacillati</taxon>
        <taxon>Bacillota</taxon>
        <taxon>Clostridia</taxon>
        <taxon>Peptostreptococcales</taxon>
        <taxon>Peptostreptococcaceae</taxon>
        <taxon>Clostridioides</taxon>
    </lineage>
</organism>
<gene>
    <name evidence="1" type="ORF">KRM00_003732</name>
</gene>
<name>A0AAN6A7N0_CLODI</name>